<evidence type="ECO:0000313" key="3">
    <source>
        <dbReference type="Proteomes" id="UP001152797"/>
    </source>
</evidence>
<proteinExistence type="predicted"/>
<dbReference type="Proteomes" id="UP001152797">
    <property type="component" value="Unassembled WGS sequence"/>
</dbReference>
<comment type="caution">
    <text evidence="1">The sequence shown here is derived from an EMBL/GenBank/DDBJ whole genome shotgun (WGS) entry which is preliminary data.</text>
</comment>
<dbReference type="EMBL" id="CAMXCT010001504">
    <property type="protein sequence ID" value="CAI3990703.1"/>
    <property type="molecule type" value="Genomic_DNA"/>
</dbReference>
<reference evidence="1" key="1">
    <citation type="submission" date="2022-10" db="EMBL/GenBank/DDBJ databases">
        <authorList>
            <person name="Chen Y."/>
            <person name="Dougan E. K."/>
            <person name="Chan C."/>
            <person name="Rhodes N."/>
            <person name="Thang M."/>
        </authorList>
    </citation>
    <scope>NUCLEOTIDE SEQUENCE</scope>
</reference>
<gene>
    <name evidence="1" type="ORF">C1SCF055_LOCUS17670</name>
</gene>
<name>A0A9P1CGQ6_9DINO</name>
<evidence type="ECO:0000313" key="1">
    <source>
        <dbReference type="EMBL" id="CAI3990703.1"/>
    </source>
</evidence>
<accession>A0A9P1CGQ6</accession>
<sequence length="141" mass="15426">MAMQACAEIAGCLAEFWGIGSSAGGGRSIGLSVEQEGSDPSDWRSTKKRPSSLVTISGTLPSGTQQDGMLAFWLSLDDCLCDYNESLEWFQAIVEQALRDKGQDWKAGLKEQGYSMLANKPNFRGLALLFLPFDAARKLRR</sequence>
<protein>
    <submittedName>
        <fullName evidence="1">Uncharacterized protein</fullName>
    </submittedName>
</protein>
<reference evidence="2 3" key="2">
    <citation type="submission" date="2024-05" db="EMBL/GenBank/DDBJ databases">
        <authorList>
            <person name="Chen Y."/>
            <person name="Shah S."/>
            <person name="Dougan E. K."/>
            <person name="Thang M."/>
            <person name="Chan C."/>
        </authorList>
    </citation>
    <scope>NUCLEOTIDE SEQUENCE [LARGE SCALE GENOMIC DNA]</scope>
</reference>
<dbReference type="AlphaFoldDB" id="A0A9P1CGQ6"/>
<evidence type="ECO:0000313" key="2">
    <source>
        <dbReference type="EMBL" id="CAL4778015.1"/>
    </source>
</evidence>
<keyword evidence="3" id="KW-1185">Reference proteome</keyword>
<organism evidence="1">
    <name type="scientific">Cladocopium goreaui</name>
    <dbReference type="NCBI Taxonomy" id="2562237"/>
    <lineage>
        <taxon>Eukaryota</taxon>
        <taxon>Sar</taxon>
        <taxon>Alveolata</taxon>
        <taxon>Dinophyceae</taxon>
        <taxon>Suessiales</taxon>
        <taxon>Symbiodiniaceae</taxon>
        <taxon>Cladocopium</taxon>
    </lineage>
</organism>
<dbReference type="EMBL" id="CAMXCT020001504">
    <property type="protein sequence ID" value="CAL1144078.1"/>
    <property type="molecule type" value="Genomic_DNA"/>
</dbReference>
<dbReference type="EMBL" id="CAMXCT030001504">
    <property type="protein sequence ID" value="CAL4778015.1"/>
    <property type="molecule type" value="Genomic_DNA"/>
</dbReference>